<dbReference type="EMBL" id="BARW01040572">
    <property type="protein sequence ID" value="GAJ18923.1"/>
    <property type="molecule type" value="Genomic_DNA"/>
</dbReference>
<keyword evidence="1" id="KW-0472">Membrane</keyword>
<sequence length="43" mass="4731">DWAFLVPAFVAGFVAGYAFLCWMAKVLAQIEGAIEYACKQVTM</sequence>
<keyword evidence="1" id="KW-0812">Transmembrane</keyword>
<accession>X1UN68</accession>
<comment type="caution">
    <text evidence="2">The sequence shown here is derived from an EMBL/GenBank/DDBJ whole genome shotgun (WGS) entry which is preliminary data.</text>
</comment>
<feature type="non-terminal residue" evidence="2">
    <location>
        <position position="1"/>
    </location>
</feature>
<keyword evidence="1" id="KW-1133">Transmembrane helix</keyword>
<proteinExistence type="predicted"/>
<evidence type="ECO:0000313" key="2">
    <source>
        <dbReference type="EMBL" id="GAJ18923.1"/>
    </source>
</evidence>
<organism evidence="2">
    <name type="scientific">marine sediment metagenome</name>
    <dbReference type="NCBI Taxonomy" id="412755"/>
    <lineage>
        <taxon>unclassified sequences</taxon>
        <taxon>metagenomes</taxon>
        <taxon>ecological metagenomes</taxon>
    </lineage>
</organism>
<name>X1UN68_9ZZZZ</name>
<gene>
    <name evidence="2" type="ORF">S12H4_61229</name>
</gene>
<reference evidence="2" key="1">
    <citation type="journal article" date="2014" name="Front. Microbiol.">
        <title>High frequency of phylogenetically diverse reductive dehalogenase-homologous genes in deep subseafloor sedimentary metagenomes.</title>
        <authorList>
            <person name="Kawai M."/>
            <person name="Futagami T."/>
            <person name="Toyoda A."/>
            <person name="Takaki Y."/>
            <person name="Nishi S."/>
            <person name="Hori S."/>
            <person name="Arai W."/>
            <person name="Tsubouchi T."/>
            <person name="Morono Y."/>
            <person name="Uchiyama I."/>
            <person name="Ito T."/>
            <person name="Fujiyama A."/>
            <person name="Inagaki F."/>
            <person name="Takami H."/>
        </authorList>
    </citation>
    <scope>NUCLEOTIDE SEQUENCE</scope>
    <source>
        <strain evidence="2">Expedition CK06-06</strain>
    </source>
</reference>
<feature type="transmembrane region" description="Helical" evidence="1">
    <location>
        <begin position="6"/>
        <end position="24"/>
    </location>
</feature>
<protein>
    <submittedName>
        <fullName evidence="2">Uncharacterized protein</fullName>
    </submittedName>
</protein>
<evidence type="ECO:0000256" key="1">
    <source>
        <dbReference type="SAM" id="Phobius"/>
    </source>
</evidence>
<dbReference type="AlphaFoldDB" id="X1UN68"/>